<reference evidence="2" key="1">
    <citation type="submission" date="2012-06" db="EMBL/GenBank/DDBJ databases">
        <title>Complete sequence of chromosome of Desulfomonile tiedjei DSM 6799.</title>
        <authorList>
            <person name="Lucas S."/>
            <person name="Copeland A."/>
            <person name="Lapidus A."/>
            <person name="Glavina del Rio T."/>
            <person name="Dalin E."/>
            <person name="Tice H."/>
            <person name="Bruce D."/>
            <person name="Goodwin L."/>
            <person name="Pitluck S."/>
            <person name="Peters L."/>
            <person name="Ovchinnikova G."/>
            <person name="Zeytun A."/>
            <person name="Lu M."/>
            <person name="Kyrpides N."/>
            <person name="Mavromatis K."/>
            <person name="Ivanova N."/>
            <person name="Brettin T."/>
            <person name="Detter J.C."/>
            <person name="Han C."/>
            <person name="Larimer F."/>
            <person name="Land M."/>
            <person name="Hauser L."/>
            <person name="Markowitz V."/>
            <person name="Cheng J.-F."/>
            <person name="Hugenholtz P."/>
            <person name="Woyke T."/>
            <person name="Wu D."/>
            <person name="Spring S."/>
            <person name="Schroeder M."/>
            <person name="Brambilla E."/>
            <person name="Klenk H.-P."/>
            <person name="Eisen J.A."/>
        </authorList>
    </citation>
    <scope>NUCLEOTIDE SEQUENCE [LARGE SCALE GENOMIC DNA]</scope>
    <source>
        <strain evidence="2">ATCC 49306 / DSM 6799 / DCB-1</strain>
    </source>
</reference>
<evidence type="ECO:0000313" key="1">
    <source>
        <dbReference type="EMBL" id="AFM26901.1"/>
    </source>
</evidence>
<keyword evidence="2" id="KW-1185">Reference proteome</keyword>
<gene>
    <name evidence="1" type="ordered locus">Desti_4267</name>
</gene>
<protein>
    <submittedName>
        <fullName evidence="1">Uncharacterized protein</fullName>
    </submittedName>
</protein>
<dbReference type="STRING" id="706587.Desti_4267"/>
<dbReference type="AlphaFoldDB" id="I4CBG0"/>
<sequence length="119" mass="13350">MDLLRDILLQTIDALDPNDLEYGTMPMDPKIKVATFIFFDEQILMECPFCGRTLIKTDYSKIKKLLNEESTPRGKICEKCGGVSVLRLNAEARNIIMTKLGETLASIPEAEAPKDQEQG</sequence>
<proteinExistence type="predicted"/>
<evidence type="ECO:0000313" key="2">
    <source>
        <dbReference type="Proteomes" id="UP000006055"/>
    </source>
</evidence>
<dbReference type="HOGENOM" id="CLU_2057639_0_0_7"/>
<accession>I4CBG0</accession>
<dbReference type="KEGG" id="dti:Desti_4267"/>
<organism evidence="1 2">
    <name type="scientific">Desulfomonile tiedjei (strain ATCC 49306 / DSM 6799 / DCB-1)</name>
    <dbReference type="NCBI Taxonomy" id="706587"/>
    <lineage>
        <taxon>Bacteria</taxon>
        <taxon>Pseudomonadati</taxon>
        <taxon>Thermodesulfobacteriota</taxon>
        <taxon>Desulfomonilia</taxon>
        <taxon>Desulfomonilales</taxon>
        <taxon>Desulfomonilaceae</taxon>
        <taxon>Desulfomonile</taxon>
    </lineage>
</organism>
<dbReference type="EMBL" id="CP003360">
    <property type="protein sequence ID" value="AFM26901.1"/>
    <property type="molecule type" value="Genomic_DNA"/>
</dbReference>
<name>I4CBG0_DESTA</name>
<dbReference type="Proteomes" id="UP000006055">
    <property type="component" value="Chromosome"/>
</dbReference>